<sequence length="78" mass="8712">MVQVGDTILKEYAVDGVPVGGHVNVNADCVLADRVDDTGPSTGRQQDASRRGAMNQLKDVLDDDMWDRYQRNPWYKTS</sequence>
<accession>A0AA88A3K0</accession>
<keyword evidence="3" id="KW-1185">Reference proteome</keyword>
<protein>
    <submittedName>
        <fullName evidence="2">Uncharacterized protein</fullName>
    </submittedName>
</protein>
<reference evidence="2" key="1">
    <citation type="submission" date="2023-07" db="EMBL/GenBank/DDBJ databases">
        <title>draft genome sequence of fig (Ficus carica).</title>
        <authorList>
            <person name="Takahashi T."/>
            <person name="Nishimura K."/>
        </authorList>
    </citation>
    <scope>NUCLEOTIDE SEQUENCE</scope>
</reference>
<evidence type="ECO:0000256" key="1">
    <source>
        <dbReference type="SAM" id="MobiDB-lite"/>
    </source>
</evidence>
<proteinExistence type="predicted"/>
<evidence type="ECO:0000313" key="3">
    <source>
        <dbReference type="Proteomes" id="UP001187192"/>
    </source>
</evidence>
<dbReference type="Proteomes" id="UP001187192">
    <property type="component" value="Unassembled WGS sequence"/>
</dbReference>
<name>A0AA88A3K0_FICCA</name>
<dbReference type="AlphaFoldDB" id="A0AA88A3K0"/>
<comment type="caution">
    <text evidence="2">The sequence shown here is derived from an EMBL/GenBank/DDBJ whole genome shotgun (WGS) entry which is preliminary data.</text>
</comment>
<dbReference type="EMBL" id="BTGU01000019">
    <property type="protein sequence ID" value="GMN45065.1"/>
    <property type="molecule type" value="Genomic_DNA"/>
</dbReference>
<organism evidence="2 3">
    <name type="scientific">Ficus carica</name>
    <name type="common">Common fig</name>
    <dbReference type="NCBI Taxonomy" id="3494"/>
    <lineage>
        <taxon>Eukaryota</taxon>
        <taxon>Viridiplantae</taxon>
        <taxon>Streptophyta</taxon>
        <taxon>Embryophyta</taxon>
        <taxon>Tracheophyta</taxon>
        <taxon>Spermatophyta</taxon>
        <taxon>Magnoliopsida</taxon>
        <taxon>eudicotyledons</taxon>
        <taxon>Gunneridae</taxon>
        <taxon>Pentapetalae</taxon>
        <taxon>rosids</taxon>
        <taxon>fabids</taxon>
        <taxon>Rosales</taxon>
        <taxon>Moraceae</taxon>
        <taxon>Ficeae</taxon>
        <taxon>Ficus</taxon>
    </lineage>
</organism>
<evidence type="ECO:0000313" key="2">
    <source>
        <dbReference type="EMBL" id="GMN45065.1"/>
    </source>
</evidence>
<gene>
    <name evidence="2" type="ORF">TIFTF001_014256</name>
</gene>
<feature type="region of interest" description="Disordered" evidence="1">
    <location>
        <begin position="36"/>
        <end position="56"/>
    </location>
</feature>